<evidence type="ECO:0000313" key="2">
    <source>
        <dbReference type="EMBL" id="AMU86278.1"/>
    </source>
</evidence>
<name>A0A142V928_9CHLR</name>
<reference evidence="3 6" key="2">
    <citation type="journal article" date="2017" name="FEMS Microbiol. Ecol.">
        <title>Reconstructed genomes of novel Dehalococcoides mccartyi strains from 1,2,3,4-tetrachlorodibenzo-p-dioxin-dechlorinating enrichment cultures reveal divergent reductive dehalogenase gene profiles.</title>
        <authorList>
            <person name="Dam H.T."/>
            <person name="Vollmers J."/>
            <person name="Kaster A.K."/>
            <person name="Haggblom M.M."/>
        </authorList>
    </citation>
    <scope>NUCLEOTIDE SEQUENCE [LARGE SCALE GENOMIC DNA]</scope>
    <source>
        <strain evidence="3 6">H1-3-2.001</strain>
    </source>
</reference>
<keyword evidence="1" id="KW-1133">Transmembrane helix</keyword>
<reference evidence="2 5" key="1">
    <citation type="submission" date="2015-03" db="EMBL/GenBank/DDBJ databases">
        <title>Genomic characterization of Dehalococcoides mccartyi strain 11a5, an unusal plasmid-containing chloroethene dechlorinator.</title>
        <authorList>
            <person name="Zhao S."/>
            <person name="Ding C."/>
            <person name="He J."/>
        </authorList>
    </citation>
    <scope>NUCLEOTIDE SEQUENCE [LARGE SCALE GENOMIC DNA]</scope>
    <source>
        <strain evidence="2 5">11a5</strain>
    </source>
</reference>
<evidence type="ECO:0000313" key="6">
    <source>
        <dbReference type="Proteomes" id="UP000233649"/>
    </source>
</evidence>
<reference evidence="4 7" key="3">
    <citation type="submission" date="2018-05" db="EMBL/GenBank/DDBJ databases">
        <title>Draft genome sequences of Dehalococcoides mccartyi strains RC and KS.</title>
        <authorList>
            <person name="Higgins S.A."/>
            <person name="Padilla-Crespo E."/>
            <person name="Loeffler F.E."/>
        </authorList>
    </citation>
    <scope>NUCLEOTIDE SEQUENCE [LARGE SCALE GENOMIC DNA]</scope>
    <source>
        <strain evidence="4 7">KS</strain>
    </source>
</reference>
<protein>
    <submittedName>
        <fullName evidence="2">Uncharacterized protein</fullName>
    </submittedName>
</protein>
<proteinExistence type="predicted"/>
<dbReference type="EMBL" id="CP011127">
    <property type="protein sequence ID" value="AMU86278.1"/>
    <property type="molecule type" value="Genomic_DNA"/>
</dbReference>
<organism evidence="2 5">
    <name type="scientific">Dehalococcoides mccartyi</name>
    <dbReference type="NCBI Taxonomy" id="61435"/>
    <lineage>
        <taxon>Bacteria</taxon>
        <taxon>Bacillati</taxon>
        <taxon>Chloroflexota</taxon>
        <taxon>Dehalococcoidia</taxon>
        <taxon>Dehalococcoidales</taxon>
        <taxon>Dehalococcoidaceae</taxon>
        <taxon>Dehalococcoides</taxon>
    </lineage>
</organism>
<dbReference type="OrthoDB" id="166388at2"/>
<dbReference type="EMBL" id="QGLD01000008">
    <property type="protein sequence ID" value="RAL70810.1"/>
    <property type="molecule type" value="Genomic_DNA"/>
</dbReference>
<accession>A0A142V928</accession>
<sequence length="67" mass="7240">MIKTLLLAFFGAIVVELAVIMLATVMGLAGLTFVIIVLFLPVVLILGAIIFMLSKFFKGDSQNNKPN</sequence>
<dbReference type="Proteomes" id="UP000076394">
    <property type="component" value="Chromosome"/>
</dbReference>
<feature type="transmembrane region" description="Helical" evidence="1">
    <location>
        <begin position="28"/>
        <end position="53"/>
    </location>
</feature>
<evidence type="ECO:0000313" key="7">
    <source>
        <dbReference type="Proteomes" id="UP000248786"/>
    </source>
</evidence>
<dbReference type="AlphaFoldDB" id="A0A142V928"/>
<dbReference type="Proteomes" id="UP000248786">
    <property type="component" value="Unassembled WGS sequence"/>
</dbReference>
<evidence type="ECO:0000313" key="5">
    <source>
        <dbReference type="Proteomes" id="UP000076394"/>
    </source>
</evidence>
<keyword evidence="1" id="KW-0812">Transmembrane</keyword>
<dbReference type="RefSeq" id="WP_011309028.1">
    <property type="nucleotide sequence ID" value="NZ_AP024514.1"/>
</dbReference>
<dbReference type="PATRIC" id="fig|61435.13.peg.483"/>
<evidence type="ECO:0000313" key="3">
    <source>
        <dbReference type="EMBL" id="PKH47081.1"/>
    </source>
</evidence>
<keyword evidence="1" id="KW-0472">Membrane</keyword>
<gene>
    <name evidence="4" type="ORF">C1G86_0469</name>
    <name evidence="3" type="ORF">CVH13_00744</name>
    <name evidence="2" type="ORF">Dm11a5_0452</name>
</gene>
<dbReference type="Proteomes" id="UP000233649">
    <property type="component" value="Unassembled WGS sequence"/>
</dbReference>
<evidence type="ECO:0000313" key="4">
    <source>
        <dbReference type="EMBL" id="RAL70810.1"/>
    </source>
</evidence>
<dbReference type="EMBL" id="PHFD01000144">
    <property type="protein sequence ID" value="PKH47081.1"/>
    <property type="molecule type" value="Genomic_DNA"/>
</dbReference>
<evidence type="ECO:0000256" key="1">
    <source>
        <dbReference type="SAM" id="Phobius"/>
    </source>
</evidence>